<accession>A0A7L1YEJ5</accession>
<dbReference type="GO" id="GO:0045211">
    <property type="term" value="C:postsynaptic membrane"/>
    <property type="evidence" value="ECO:0007669"/>
    <property type="project" value="TreeGrafter"/>
</dbReference>
<feature type="region of interest" description="Disordered" evidence="5">
    <location>
        <begin position="52"/>
        <end position="90"/>
    </location>
</feature>
<gene>
    <name evidence="6" type="primary">Shisa8</name>
    <name evidence="6" type="ORF">SCYSUP_R04582</name>
</gene>
<proteinExistence type="predicted"/>
<evidence type="ECO:0000256" key="5">
    <source>
        <dbReference type="SAM" id="MobiDB-lite"/>
    </source>
</evidence>
<dbReference type="EMBL" id="VXBX01002369">
    <property type="protein sequence ID" value="NXP19409.1"/>
    <property type="molecule type" value="Genomic_DNA"/>
</dbReference>
<name>A0A7L1YEJ5_9PASS</name>
<dbReference type="InterPro" id="IPR026910">
    <property type="entry name" value="Shisa"/>
</dbReference>
<keyword evidence="7" id="KW-1185">Reference proteome</keyword>
<dbReference type="GO" id="GO:0014069">
    <property type="term" value="C:postsynaptic density"/>
    <property type="evidence" value="ECO:0007669"/>
    <property type="project" value="TreeGrafter"/>
</dbReference>
<dbReference type="GO" id="GO:0048172">
    <property type="term" value="P:regulation of short-term neuronal synaptic plasticity"/>
    <property type="evidence" value="ECO:0007669"/>
    <property type="project" value="TreeGrafter"/>
</dbReference>
<evidence type="ECO:0000256" key="4">
    <source>
        <dbReference type="ARBA" id="ARBA00023136"/>
    </source>
</evidence>
<dbReference type="GO" id="GO:0032281">
    <property type="term" value="C:AMPA glutamate receptor complex"/>
    <property type="evidence" value="ECO:0007669"/>
    <property type="project" value="TreeGrafter"/>
</dbReference>
<organism evidence="6 7">
    <name type="scientific">Scytalopus superciliaris</name>
    <dbReference type="NCBI Taxonomy" id="312124"/>
    <lineage>
        <taxon>Eukaryota</taxon>
        <taxon>Metazoa</taxon>
        <taxon>Chordata</taxon>
        <taxon>Craniata</taxon>
        <taxon>Vertebrata</taxon>
        <taxon>Euteleostomi</taxon>
        <taxon>Archelosauria</taxon>
        <taxon>Archosauria</taxon>
        <taxon>Dinosauria</taxon>
        <taxon>Saurischia</taxon>
        <taxon>Theropoda</taxon>
        <taxon>Coelurosauria</taxon>
        <taxon>Aves</taxon>
        <taxon>Neognathae</taxon>
        <taxon>Neoaves</taxon>
        <taxon>Telluraves</taxon>
        <taxon>Australaves</taxon>
        <taxon>Passeriformes</taxon>
        <taxon>Rhinocryptidae</taxon>
        <taxon>Scytalopus</taxon>
    </lineage>
</organism>
<protein>
    <submittedName>
        <fullName evidence="6">SHSA8 protein</fullName>
    </submittedName>
</protein>
<feature type="non-terminal residue" evidence="6">
    <location>
        <position position="1"/>
    </location>
</feature>
<dbReference type="Proteomes" id="UP000580825">
    <property type="component" value="Unassembled WGS sequence"/>
</dbReference>
<dbReference type="PANTHER" id="PTHR31774">
    <property type="entry name" value="PROTEIN SHISA-9-RELATED"/>
    <property type="match status" value="1"/>
</dbReference>
<evidence type="ECO:0000256" key="1">
    <source>
        <dbReference type="ARBA" id="ARBA00004370"/>
    </source>
</evidence>
<keyword evidence="2" id="KW-0812">Transmembrane</keyword>
<dbReference type="AlphaFoldDB" id="A0A7L1YEJ5"/>
<dbReference type="GO" id="GO:0032591">
    <property type="term" value="C:dendritic spine membrane"/>
    <property type="evidence" value="ECO:0007669"/>
    <property type="project" value="TreeGrafter"/>
</dbReference>
<reference evidence="6 7" key="1">
    <citation type="submission" date="2019-09" db="EMBL/GenBank/DDBJ databases">
        <title>Bird 10,000 Genomes (B10K) Project - Family phase.</title>
        <authorList>
            <person name="Zhang G."/>
        </authorList>
    </citation>
    <scope>NUCLEOTIDE SEQUENCE [LARGE SCALE GENOMIC DNA]</scope>
    <source>
        <strain evidence="6">B10K-DU-002-46</strain>
        <tissue evidence="6">Muscle</tissue>
    </source>
</reference>
<evidence type="ECO:0000313" key="6">
    <source>
        <dbReference type="EMBL" id="NXP19409.1"/>
    </source>
</evidence>
<evidence type="ECO:0000313" key="7">
    <source>
        <dbReference type="Proteomes" id="UP000580825"/>
    </source>
</evidence>
<evidence type="ECO:0000256" key="2">
    <source>
        <dbReference type="ARBA" id="ARBA00022692"/>
    </source>
</evidence>
<comment type="caution">
    <text evidence="6">The sequence shown here is derived from an EMBL/GenBank/DDBJ whole genome shotgun (WGS) entry which is preliminary data.</text>
</comment>
<sequence>MVLVGIFTKLGLEKAQGPQTEMTVSRTLTDLLKQPGHSPSENMDSLMGGVQVPLGEGVARGPPRNSTDKPPLNNAVAIAPSLGRPHSHGKRLPLASSLALSAPDYTSYTTLKVGGECHCHVGVTPHPVPTESTTEDFYRRFGGLETPPAGTLP</sequence>
<feature type="non-terminal residue" evidence="6">
    <location>
        <position position="153"/>
    </location>
</feature>
<dbReference type="PANTHER" id="PTHR31774:SF14">
    <property type="entry name" value="PROTEIN SHISA-8"/>
    <property type="match status" value="1"/>
</dbReference>
<evidence type="ECO:0000256" key="3">
    <source>
        <dbReference type="ARBA" id="ARBA00022989"/>
    </source>
</evidence>
<keyword evidence="3" id="KW-1133">Transmembrane helix</keyword>
<keyword evidence="4" id="KW-0472">Membrane</keyword>
<comment type="subcellular location">
    <subcellularLocation>
        <location evidence="1">Membrane</location>
    </subcellularLocation>
</comment>